<dbReference type="CDD" id="cd04027">
    <property type="entry name" value="C2B_Munc13"/>
    <property type="match status" value="1"/>
</dbReference>
<dbReference type="FunFam" id="2.60.40.150:FF:000002">
    <property type="entry name" value="Protein unc-13 homolog B"/>
    <property type="match status" value="1"/>
</dbReference>
<dbReference type="GO" id="GO:0005509">
    <property type="term" value="F:calcium ion binding"/>
    <property type="evidence" value="ECO:0007669"/>
    <property type="project" value="InterPro"/>
</dbReference>
<dbReference type="Gene3D" id="2.60.40.150">
    <property type="entry name" value="C2 domain"/>
    <property type="match status" value="3"/>
</dbReference>
<feature type="compositionally biased region" description="Polar residues" evidence="15">
    <location>
        <begin position="248"/>
        <end position="274"/>
    </location>
</feature>
<evidence type="ECO:0000313" key="21">
    <source>
        <dbReference type="Proteomes" id="UP001152803"/>
    </source>
</evidence>
<keyword evidence="9" id="KW-0862">Zinc</keyword>
<dbReference type="Pfam" id="PF06292">
    <property type="entry name" value="MUN"/>
    <property type="match status" value="1"/>
</dbReference>
<dbReference type="GO" id="GO:0030672">
    <property type="term" value="C:synaptic vesicle membrane"/>
    <property type="evidence" value="ECO:0007669"/>
    <property type="project" value="TreeGrafter"/>
</dbReference>
<keyword evidence="4" id="KW-0963">Cytoplasm</keyword>
<dbReference type="GO" id="GO:0008270">
    <property type="term" value="F:zinc ion binding"/>
    <property type="evidence" value="ECO:0007669"/>
    <property type="project" value="UniProtKB-KW"/>
</dbReference>
<evidence type="ECO:0008006" key="22">
    <source>
        <dbReference type="Google" id="ProtNLM"/>
    </source>
</evidence>
<evidence type="ECO:0000259" key="17">
    <source>
        <dbReference type="PROSITE" id="PS50081"/>
    </source>
</evidence>
<evidence type="ECO:0000259" key="18">
    <source>
        <dbReference type="PROSITE" id="PS51258"/>
    </source>
</evidence>
<dbReference type="PROSITE" id="PS51258">
    <property type="entry name" value="MHD1"/>
    <property type="match status" value="1"/>
</dbReference>
<dbReference type="GO" id="GO:0043195">
    <property type="term" value="C:terminal bouton"/>
    <property type="evidence" value="ECO:0007669"/>
    <property type="project" value="TreeGrafter"/>
</dbReference>
<dbReference type="InterPro" id="IPR014770">
    <property type="entry name" value="Munc13_1"/>
</dbReference>
<evidence type="ECO:0000256" key="10">
    <source>
        <dbReference type="ARBA" id="ARBA00022837"/>
    </source>
</evidence>
<dbReference type="FunFam" id="2.60.40.150:FF:000014">
    <property type="entry name" value="protein unc-13 homolog B"/>
    <property type="match status" value="1"/>
</dbReference>
<evidence type="ECO:0000256" key="4">
    <source>
        <dbReference type="ARBA" id="ARBA00022490"/>
    </source>
</evidence>
<keyword evidence="8" id="KW-0863">Zinc-finger</keyword>
<evidence type="ECO:0000256" key="6">
    <source>
        <dbReference type="ARBA" id="ARBA00022723"/>
    </source>
</evidence>
<evidence type="ECO:0000256" key="2">
    <source>
        <dbReference type="ARBA" id="ARBA00004496"/>
    </source>
</evidence>
<dbReference type="Pfam" id="PF00130">
    <property type="entry name" value="C1_1"/>
    <property type="match status" value="1"/>
</dbReference>
<feature type="compositionally biased region" description="Basic and acidic residues" evidence="15">
    <location>
        <begin position="283"/>
        <end position="293"/>
    </location>
</feature>
<evidence type="ECO:0000256" key="9">
    <source>
        <dbReference type="ARBA" id="ARBA00022833"/>
    </source>
</evidence>
<dbReference type="PROSITE" id="PS50004">
    <property type="entry name" value="C2"/>
    <property type="match status" value="3"/>
</dbReference>
<dbReference type="GO" id="GO:0016081">
    <property type="term" value="P:synaptic vesicle docking"/>
    <property type="evidence" value="ECO:0007669"/>
    <property type="project" value="TreeGrafter"/>
</dbReference>
<dbReference type="InterPro" id="IPR002219">
    <property type="entry name" value="PKC_DAG/PE"/>
</dbReference>
<dbReference type="GO" id="GO:0005543">
    <property type="term" value="F:phospholipid binding"/>
    <property type="evidence" value="ECO:0007669"/>
    <property type="project" value="InterPro"/>
</dbReference>
<keyword evidence="5" id="KW-0597">Phosphoprotein</keyword>
<dbReference type="FunFam" id="1.20.58.1100:FF:000001">
    <property type="entry name" value="Protein unc-13 homolog B"/>
    <property type="match status" value="1"/>
</dbReference>
<dbReference type="GO" id="GO:0061789">
    <property type="term" value="P:dense core granule priming"/>
    <property type="evidence" value="ECO:0007669"/>
    <property type="project" value="TreeGrafter"/>
</dbReference>
<evidence type="ECO:0000259" key="16">
    <source>
        <dbReference type="PROSITE" id="PS50004"/>
    </source>
</evidence>
<dbReference type="PROSITE" id="PS51259">
    <property type="entry name" value="MHD2"/>
    <property type="match status" value="1"/>
</dbReference>
<dbReference type="PANTHER" id="PTHR10480:SF8">
    <property type="entry name" value="PROTEIN UNC-13 HOMOLOG B"/>
    <property type="match status" value="1"/>
</dbReference>
<keyword evidence="11" id="KW-0770">Synapse</keyword>
<comment type="subcellular location">
    <subcellularLocation>
        <location evidence="2">Cytoplasm</location>
    </subcellularLocation>
    <subcellularLocation>
        <location evidence="1">Membrane</location>
        <topology evidence="1">Peripheral membrane protein</topology>
    </subcellularLocation>
    <subcellularLocation>
        <location evidence="14">Synapse</location>
    </subcellularLocation>
</comment>
<dbReference type="InterPro" id="IPR035892">
    <property type="entry name" value="C2_domain_sf"/>
</dbReference>
<evidence type="ECO:0000256" key="14">
    <source>
        <dbReference type="ARBA" id="ARBA00034103"/>
    </source>
</evidence>
<evidence type="ECO:0000256" key="13">
    <source>
        <dbReference type="ARBA" id="ARBA00023136"/>
    </source>
</evidence>
<feature type="domain" description="MHD1" evidence="18">
    <location>
        <begin position="1010"/>
        <end position="1153"/>
    </location>
</feature>
<feature type="domain" description="C2" evidence="16">
    <location>
        <begin position="1414"/>
        <end position="1541"/>
    </location>
</feature>
<feature type="compositionally biased region" description="Basic and acidic residues" evidence="15">
    <location>
        <begin position="177"/>
        <end position="193"/>
    </location>
</feature>
<dbReference type="PANTHER" id="PTHR10480">
    <property type="entry name" value="PROTEIN UNC-13 HOMOLOG"/>
    <property type="match status" value="1"/>
</dbReference>
<comment type="caution">
    <text evidence="20">The sequence shown here is derived from an EMBL/GenBank/DDBJ whole genome shotgun (WGS) entry which is preliminary data.</text>
</comment>
<evidence type="ECO:0000256" key="5">
    <source>
        <dbReference type="ARBA" id="ARBA00022553"/>
    </source>
</evidence>
<keyword evidence="6" id="KW-0479">Metal-binding</keyword>
<evidence type="ECO:0000256" key="12">
    <source>
        <dbReference type="ARBA" id="ARBA00023054"/>
    </source>
</evidence>
<dbReference type="FunFam" id="1.10.357.50:FF:000001">
    <property type="entry name" value="Protein unc-13 homolog B"/>
    <property type="match status" value="1"/>
</dbReference>
<dbReference type="SMART" id="SM00239">
    <property type="entry name" value="C2"/>
    <property type="match status" value="3"/>
</dbReference>
<dbReference type="GO" id="GO:0099525">
    <property type="term" value="P:presynaptic dense core vesicle exocytosis"/>
    <property type="evidence" value="ECO:0007669"/>
    <property type="project" value="TreeGrafter"/>
</dbReference>
<evidence type="ECO:0000259" key="19">
    <source>
        <dbReference type="PROSITE" id="PS51259"/>
    </source>
</evidence>
<evidence type="ECO:0000256" key="15">
    <source>
        <dbReference type="SAM" id="MobiDB-lite"/>
    </source>
</evidence>
<feature type="compositionally biased region" description="Polar residues" evidence="15">
    <location>
        <begin position="194"/>
        <end position="214"/>
    </location>
</feature>
<dbReference type="InterPro" id="IPR000008">
    <property type="entry name" value="C2_dom"/>
</dbReference>
<keyword evidence="12" id="KW-0175">Coiled coil</keyword>
<dbReference type="Gene3D" id="1.10.357.50">
    <property type="match status" value="1"/>
</dbReference>
<dbReference type="EMBL" id="JAFJMO010000012">
    <property type="protein sequence ID" value="KAJ8260870.1"/>
    <property type="molecule type" value="Genomic_DNA"/>
</dbReference>
<dbReference type="PROSITE" id="PS50081">
    <property type="entry name" value="ZF_DAG_PE_2"/>
    <property type="match status" value="1"/>
</dbReference>
<keyword evidence="7" id="KW-0677">Repeat</keyword>
<dbReference type="GO" id="GO:0042734">
    <property type="term" value="C:presynaptic membrane"/>
    <property type="evidence" value="ECO:0007669"/>
    <property type="project" value="TreeGrafter"/>
</dbReference>
<dbReference type="GO" id="GO:0098831">
    <property type="term" value="C:presynaptic active zone cytoplasmic component"/>
    <property type="evidence" value="ECO:0007669"/>
    <property type="project" value="TreeGrafter"/>
</dbReference>
<evidence type="ECO:0000256" key="1">
    <source>
        <dbReference type="ARBA" id="ARBA00004170"/>
    </source>
</evidence>
<feature type="domain" description="C2" evidence="16">
    <location>
        <begin position="1"/>
        <end position="97"/>
    </location>
</feature>
<dbReference type="InterPro" id="IPR037302">
    <property type="entry name" value="Unc-13_C2B"/>
</dbReference>
<proteinExistence type="predicted"/>
<organism evidence="20 21">
    <name type="scientific">Conger conger</name>
    <name type="common">Conger eel</name>
    <name type="synonym">Muraena conger</name>
    <dbReference type="NCBI Taxonomy" id="82655"/>
    <lineage>
        <taxon>Eukaryota</taxon>
        <taxon>Metazoa</taxon>
        <taxon>Chordata</taxon>
        <taxon>Craniata</taxon>
        <taxon>Vertebrata</taxon>
        <taxon>Euteleostomi</taxon>
        <taxon>Actinopterygii</taxon>
        <taxon>Neopterygii</taxon>
        <taxon>Teleostei</taxon>
        <taxon>Anguilliformes</taxon>
        <taxon>Congridae</taxon>
        <taxon>Conger</taxon>
    </lineage>
</organism>
<dbReference type="InterPro" id="IPR027080">
    <property type="entry name" value="Unc-13"/>
</dbReference>
<dbReference type="GO" id="GO:0019992">
    <property type="term" value="F:diacylglycerol binding"/>
    <property type="evidence" value="ECO:0007669"/>
    <property type="project" value="InterPro"/>
</dbReference>
<dbReference type="CDD" id="cd08395">
    <property type="entry name" value="C2C_Munc13"/>
    <property type="match status" value="1"/>
</dbReference>
<dbReference type="CDD" id="cd20859">
    <property type="entry name" value="C1_Munc13-2-like"/>
    <property type="match status" value="1"/>
</dbReference>
<dbReference type="PRINTS" id="PR00360">
    <property type="entry name" value="C2DOMAIN"/>
</dbReference>
<dbReference type="InterPro" id="IPR010439">
    <property type="entry name" value="MUN_dom"/>
</dbReference>
<dbReference type="CDD" id="cd08394">
    <property type="entry name" value="C2A_Munc13"/>
    <property type="match status" value="1"/>
</dbReference>
<feature type="domain" description="MHD2" evidence="19">
    <location>
        <begin position="1258"/>
        <end position="1400"/>
    </location>
</feature>
<evidence type="ECO:0000256" key="7">
    <source>
        <dbReference type="ARBA" id="ARBA00022737"/>
    </source>
</evidence>
<dbReference type="FunFam" id="2.60.40.150:FF:000031">
    <property type="entry name" value="Protein unc-13 homolog B"/>
    <property type="match status" value="1"/>
</dbReference>
<feature type="region of interest" description="Disordered" evidence="15">
    <location>
        <begin position="164"/>
        <end position="344"/>
    </location>
</feature>
<dbReference type="SMART" id="SM01145">
    <property type="entry name" value="DUF1041"/>
    <property type="match status" value="1"/>
</dbReference>
<feature type="domain" description="Phorbol-ester/DAG-type" evidence="17">
    <location>
        <begin position="470"/>
        <end position="520"/>
    </location>
</feature>
<dbReference type="InterPro" id="IPR014772">
    <property type="entry name" value="Munc13_dom-2"/>
</dbReference>
<feature type="domain" description="C2" evidence="16">
    <location>
        <begin position="576"/>
        <end position="700"/>
    </location>
</feature>
<accession>A0A9Q1HTN8</accession>
<keyword evidence="3" id="KW-0268">Exocytosis</keyword>
<dbReference type="Proteomes" id="UP001152803">
    <property type="component" value="Unassembled WGS sequence"/>
</dbReference>
<dbReference type="SUPFAM" id="SSF49562">
    <property type="entry name" value="C2 domain (Calcium/lipid-binding domain, CaLB)"/>
    <property type="match status" value="3"/>
</dbReference>
<sequence length="1586" mass="179995">MSLLCVRVKKAKLQGPPDKFNAYVTLKVQNVKSTTITVRGDQPCWEQDFMFEINRLDLGLIVEVWNKGLIWDTMVGTAWIPLRSIRQSDEEGLGEWTFLDAEVLMKADEIYGTKNPTPHRVLLDTRFELPFDIPEEEARYWTGKLERINTMRIHDEYPLQDEVQERSLPSAASQCSLEDHDSAVDDRDSDYRSETSNSLPPRYHTTAQPNSSLHQYPMGPHLQHQADSRESYTDSMQSYDLDYRENRGTSPVNSSRFGSSGNLSQASSQLSETGPDSAAGSELEERRDQESYHSYHSTGSYRPANGHAAWDQEEGSKPSTEPGKAVNGTLQTDRISPVQPPLPQEKFEKPAISFFEGGPPPFPPSRVRWLKAINKVRVQLQEGREDGDNGKQAWVKPGGGGGLFGIDSMPDLRKKKPLPLVSDLSLVQSRKAGITSAMATRSSIKDEELKNHVYKKTLQALIYPISCTTPHNFEVWTATTPTYCYECEGLLWGIARQGMRCTECGVKCHEKCQDLLNADCLQRAAEKSSKHGAEDRTQNIIMAMKDRMKIRERNKPEIFDMIRDVFVVSKVIHAQQMKTIKQSVLDGTSKWSAKITITVLCAQGLQAKDKTGSSDPYVTVQVGKTKKRTKTIYGNLNPVWEEKFHFECHNSSDRIKVRVWDEDDDIKSRVKQRLKRESDDFLGQSIIEVRTLSGEMDVWYNLEKRTDKSAVSGAIRLQISVEIKGEEKVAPYHVQYTCLHENLFHHTTDIMAQGVVKIPDARGDDAWKVYFDEVAQEVVDEFAMRYGIESIYQAMTHFACLSSKYMCPGIPAVMSTLLANINAFYAHTTASTNVSASDRFAASNFGKERFVKLLDQLHNSLRIDLSTYRNNFPASSKDRLQDLKSTVDLLTSITFFRMKVQELQSPPRASQVVRDCVKACLNSTYEYIFNNCQELYSRQYQPVDPNKEELPLEEQGPSIKNLDFWPKLITLIVSIIEEDRNSYTPVLNQFPQELNVGKVSAEVMWTLFSQDMKYAMEEHEKHKLCKSADYMNLHFKVKWLYNEYVKDLPAFKGVIPDYPAWFQQFVLQWLDENEEVSMEFMHGALERDRKDGFQQTSEHALFSCSVVDVFTQLNQSFEIIKKLDCPDPKVMAHYSRRFAKTIAKVLQQYCTLLTKSFPAYCDKEKIPCVLMNNVQQLRVQLEKMFESMGAKQLDTEASDLLNELQVKLNNVLDELSATFGNSFQSRIDDCMRQMADLLYQVKGPVNAASRSTVEADSDNVLRPLMDFLDGNLMLFATVCEKTVLKRVLKELWRIVMNSLEKTIVLPQSSDTSGAQMILTAAKDLGQLSKLKDHMVSGEAKSLTPKQCAVMDVALDTIKQYFHAGGNGLKKAFLEKSPELSSLRYALSLYTQTTDTLIRTFVTTQHAQGSGVDKPVGEVSIQVDLFTHPGTGEHKVTVKVVAANDLKWQTSGMFRPFVEITMLGPHLSDKKRRFTTKSKNNSWAPKFNETFHFLLSNVDGPDCYELQVCVKDYCFGRADRVVGVAVMQLRDVAERGSCACWCPLGRRVTTDETGQTVLRILSQRNNDEVAREFVKLKSDTRSAEEGR</sequence>
<evidence type="ECO:0000256" key="11">
    <source>
        <dbReference type="ARBA" id="ARBA00023018"/>
    </source>
</evidence>
<keyword evidence="21" id="KW-1185">Reference proteome</keyword>
<dbReference type="GO" id="GO:0031594">
    <property type="term" value="C:neuromuscular junction"/>
    <property type="evidence" value="ECO:0007669"/>
    <property type="project" value="TreeGrafter"/>
</dbReference>
<dbReference type="GO" id="GO:0017075">
    <property type="term" value="F:syntaxin-1 binding"/>
    <property type="evidence" value="ECO:0007669"/>
    <property type="project" value="TreeGrafter"/>
</dbReference>
<dbReference type="GO" id="GO:0016082">
    <property type="term" value="P:synaptic vesicle priming"/>
    <property type="evidence" value="ECO:0007669"/>
    <property type="project" value="TreeGrafter"/>
</dbReference>
<gene>
    <name evidence="20" type="ORF">COCON_G00165930</name>
</gene>
<dbReference type="Gene3D" id="3.30.60.20">
    <property type="match status" value="1"/>
</dbReference>
<dbReference type="PROSITE" id="PS00479">
    <property type="entry name" value="ZF_DAG_PE_1"/>
    <property type="match status" value="1"/>
</dbReference>
<evidence type="ECO:0000313" key="20">
    <source>
        <dbReference type="EMBL" id="KAJ8260870.1"/>
    </source>
</evidence>
<keyword evidence="10" id="KW-0106">Calcium</keyword>
<dbReference type="InterPro" id="IPR046349">
    <property type="entry name" value="C1-like_sf"/>
</dbReference>
<dbReference type="SUPFAM" id="SSF57889">
    <property type="entry name" value="Cysteine-rich domain"/>
    <property type="match status" value="1"/>
</dbReference>
<dbReference type="GO" id="GO:0035249">
    <property type="term" value="P:synaptic transmission, glutamatergic"/>
    <property type="evidence" value="ECO:0007669"/>
    <property type="project" value="TreeGrafter"/>
</dbReference>
<dbReference type="GO" id="GO:0005516">
    <property type="term" value="F:calmodulin binding"/>
    <property type="evidence" value="ECO:0007669"/>
    <property type="project" value="TreeGrafter"/>
</dbReference>
<dbReference type="Gene3D" id="1.20.58.1100">
    <property type="match status" value="1"/>
</dbReference>
<dbReference type="Pfam" id="PF00168">
    <property type="entry name" value="C2"/>
    <property type="match status" value="3"/>
</dbReference>
<name>A0A9Q1HTN8_CONCO</name>
<dbReference type="OrthoDB" id="10053234at2759"/>
<keyword evidence="13" id="KW-0472">Membrane</keyword>
<evidence type="ECO:0000256" key="3">
    <source>
        <dbReference type="ARBA" id="ARBA00022483"/>
    </source>
</evidence>
<dbReference type="FunFam" id="3.30.60.20:FF:000001">
    <property type="entry name" value="Protein unc-13 homolog B"/>
    <property type="match status" value="1"/>
</dbReference>
<protein>
    <recommendedName>
        <fullName evidence="22">Protein unc-13 homolog B</fullName>
    </recommendedName>
</protein>
<reference evidence="20" key="1">
    <citation type="journal article" date="2023" name="Science">
        <title>Genome structures resolve the early diversification of teleost fishes.</title>
        <authorList>
            <person name="Parey E."/>
            <person name="Louis A."/>
            <person name="Montfort J."/>
            <person name="Bouchez O."/>
            <person name="Roques C."/>
            <person name="Iampietro C."/>
            <person name="Lluch J."/>
            <person name="Castinel A."/>
            <person name="Donnadieu C."/>
            <person name="Desvignes T."/>
            <person name="Floi Bucao C."/>
            <person name="Jouanno E."/>
            <person name="Wen M."/>
            <person name="Mejri S."/>
            <person name="Dirks R."/>
            <person name="Jansen H."/>
            <person name="Henkel C."/>
            <person name="Chen W.J."/>
            <person name="Zahm M."/>
            <person name="Cabau C."/>
            <person name="Klopp C."/>
            <person name="Thompson A.W."/>
            <person name="Robinson-Rechavi M."/>
            <person name="Braasch I."/>
            <person name="Lecointre G."/>
            <person name="Bobe J."/>
            <person name="Postlethwait J.H."/>
            <person name="Berthelot C."/>
            <person name="Roest Crollius H."/>
            <person name="Guiguen Y."/>
        </authorList>
    </citation>
    <scope>NUCLEOTIDE SEQUENCE</scope>
    <source>
        <strain evidence="20">Concon-B</strain>
    </source>
</reference>
<dbReference type="SMART" id="SM00109">
    <property type="entry name" value="C1"/>
    <property type="match status" value="1"/>
</dbReference>
<evidence type="ECO:0000256" key="8">
    <source>
        <dbReference type="ARBA" id="ARBA00022771"/>
    </source>
</evidence>